<evidence type="ECO:0000313" key="3">
    <source>
        <dbReference type="Proteomes" id="UP000315842"/>
    </source>
</evidence>
<reference evidence="2 3" key="1">
    <citation type="submission" date="2019-06" db="EMBL/GenBank/DDBJ databases">
        <title>Whole genome shotgun sequence of Cellulomonas uda NBRC 3747.</title>
        <authorList>
            <person name="Hosoyama A."/>
            <person name="Uohara A."/>
            <person name="Ohji S."/>
            <person name="Ichikawa N."/>
        </authorList>
    </citation>
    <scope>NUCLEOTIDE SEQUENCE [LARGE SCALE GENOMIC DNA]</scope>
    <source>
        <strain evidence="2 3">NBRC 3747</strain>
    </source>
</reference>
<evidence type="ECO:0000313" key="2">
    <source>
        <dbReference type="EMBL" id="GEA80242.1"/>
    </source>
</evidence>
<feature type="compositionally biased region" description="Basic and acidic residues" evidence="1">
    <location>
        <begin position="1"/>
        <end position="12"/>
    </location>
</feature>
<proteinExistence type="predicted"/>
<accession>A0A4Y3K8E9</accession>
<keyword evidence="3" id="KW-1185">Reference proteome</keyword>
<evidence type="ECO:0000256" key="1">
    <source>
        <dbReference type="SAM" id="MobiDB-lite"/>
    </source>
</evidence>
<gene>
    <name evidence="2" type="ORF">CUD01_06860</name>
</gene>
<organism evidence="2 3">
    <name type="scientific">Cellulomonas uda</name>
    <dbReference type="NCBI Taxonomy" id="1714"/>
    <lineage>
        <taxon>Bacteria</taxon>
        <taxon>Bacillati</taxon>
        <taxon>Actinomycetota</taxon>
        <taxon>Actinomycetes</taxon>
        <taxon>Micrococcales</taxon>
        <taxon>Cellulomonadaceae</taxon>
        <taxon>Cellulomonas</taxon>
    </lineage>
</organism>
<dbReference type="AlphaFoldDB" id="A0A4Y3K8E9"/>
<sequence>MSQPQEREHPVEPAEGAPEPGAPGTQGEAGTDEREHSQDPAEGGEQ</sequence>
<name>A0A4Y3K8E9_CELUD</name>
<protein>
    <submittedName>
        <fullName evidence="2">Uncharacterized protein</fullName>
    </submittedName>
</protein>
<dbReference type="EMBL" id="BJLP01000007">
    <property type="protein sequence ID" value="GEA80242.1"/>
    <property type="molecule type" value="Genomic_DNA"/>
</dbReference>
<dbReference type="Proteomes" id="UP000315842">
    <property type="component" value="Unassembled WGS sequence"/>
</dbReference>
<feature type="region of interest" description="Disordered" evidence="1">
    <location>
        <begin position="1"/>
        <end position="46"/>
    </location>
</feature>
<feature type="compositionally biased region" description="Low complexity" evidence="1">
    <location>
        <begin position="13"/>
        <end position="29"/>
    </location>
</feature>
<comment type="caution">
    <text evidence="2">The sequence shown here is derived from an EMBL/GenBank/DDBJ whole genome shotgun (WGS) entry which is preliminary data.</text>
</comment>
<dbReference type="RefSeq" id="WP_166771959.1">
    <property type="nucleotide sequence ID" value="NZ_BJLP01000007.1"/>
</dbReference>